<dbReference type="GO" id="GO:0005737">
    <property type="term" value="C:cytoplasm"/>
    <property type="evidence" value="ECO:0007669"/>
    <property type="project" value="TreeGrafter"/>
</dbReference>
<evidence type="ECO:0000259" key="2">
    <source>
        <dbReference type="PROSITE" id="PS50076"/>
    </source>
</evidence>
<comment type="caution">
    <text evidence="3">The sequence shown here is derived from an EMBL/GenBank/DDBJ whole genome shotgun (WGS) entry which is preliminary data.</text>
</comment>
<feature type="transmembrane region" description="Helical" evidence="1">
    <location>
        <begin position="441"/>
        <end position="459"/>
    </location>
</feature>
<dbReference type="Pfam" id="PF00226">
    <property type="entry name" value="DnaJ"/>
    <property type="match status" value="1"/>
</dbReference>
<keyword evidence="4" id="KW-1185">Reference proteome</keyword>
<name>A0A812MEG4_9DINO</name>
<evidence type="ECO:0000313" key="4">
    <source>
        <dbReference type="Proteomes" id="UP000604046"/>
    </source>
</evidence>
<sequence>MRLLAFGFFHFARAFRALPAARLADARLLLGGEGLPALHGGQKVSPGASQTEIKRAYRRKALKEHPDVSKLPDAKQRWQELSAAYDALSDPEKLRAWERAKRGAEAQARRGAGQAGRGAQGRWQRTQAMEEEYDTGGDSFSAIFSDFFQSVADSAEGSGRVGRVKKAGGMLLEDLLEFLEKGLGEDGMASARRSPFDADPEKELQEAQLEFRTMESRDEALKNEAAAWERKAELCRNSGDKAGELDGMQRLFEARERRKTIRRRLLSLTERVEYLQKVLFEFQRKKEAKKAAGGTSGAGTAGREAVADAGALARGSHAILRGDKAHDLGYEGGNVKVRVEQVRNRDSTVFIGFPDGREAWVNAKHLHAAVNRPQYNFMRLLHLIQVSVSEIVEVLEQCWKHLVRDIRSEHVALLCFYLLNVFAFMLVEWWRLSIVWAMRPWFVFLVWYTWDAVCCWKAVMRRRLRRSEPGSPSNKHRPEQGLRARSSLGLPQEEEIENLSDLLAANKDGEHAKDPDSPRKLQERRAAASGVLPQVNGDGSLEEDIAPFLDMDHVHLTFWFFLWGRIFIGLGAWASMIFGGKDTPGILRYGLRRVFNDLGVWPHHVKNARSLAAELLLETTLSIYVREVETTGSLTVARFAIPDVPHYTQQGKCLQHAELLAEVDLTDRSDQVLMRATYGGAAIRADEALLMLRRFFQSEGKKLQVLVRHAFSNWAANPESPDPTIRKYSIGTILYNYYGVNAFANWCDLGSWLGFCNVDAECFRTLISSCLVHGIPPHADIKKLKDVTEKQDHSRLVNFLLPVRSRFLYLFRKHQADFPGIDGEALFLATVVHPLDHYNLITMQKALDQGTLKEGYAEDLFVVRITSEKLFLTYLVNDFSFSGSSHPLFKDTYDFAKQRDQRFADEMECCVLR</sequence>
<keyword evidence="1" id="KW-0472">Membrane</keyword>
<keyword evidence="1" id="KW-1133">Transmembrane helix</keyword>
<dbReference type="Gene3D" id="1.10.287.110">
    <property type="entry name" value="DnaJ domain"/>
    <property type="match status" value="1"/>
</dbReference>
<feature type="transmembrane region" description="Helical" evidence="1">
    <location>
        <begin position="558"/>
        <end position="578"/>
    </location>
</feature>
<dbReference type="AlphaFoldDB" id="A0A812MEG4"/>
<protein>
    <submittedName>
        <fullName evidence="3">DnaJ protein</fullName>
    </submittedName>
</protein>
<dbReference type="OrthoDB" id="436401at2759"/>
<dbReference type="SUPFAM" id="SSF46565">
    <property type="entry name" value="Chaperone J-domain"/>
    <property type="match status" value="1"/>
</dbReference>
<evidence type="ECO:0000256" key="1">
    <source>
        <dbReference type="SAM" id="Phobius"/>
    </source>
</evidence>
<dbReference type="PANTHER" id="PTHR43096">
    <property type="entry name" value="DNAJ HOMOLOG 1, MITOCHONDRIAL-RELATED"/>
    <property type="match status" value="1"/>
</dbReference>
<dbReference type="PANTHER" id="PTHR43096:SF58">
    <property type="entry name" value="CHAPERONE DNAJ-DOMAIN SUPERFAMILY PROTEIN"/>
    <property type="match status" value="1"/>
</dbReference>
<proteinExistence type="predicted"/>
<dbReference type="PRINTS" id="PR00625">
    <property type="entry name" value="JDOMAIN"/>
</dbReference>
<dbReference type="SMART" id="SM00271">
    <property type="entry name" value="DnaJ"/>
    <property type="match status" value="1"/>
</dbReference>
<dbReference type="PROSITE" id="PS50076">
    <property type="entry name" value="DNAJ_2"/>
    <property type="match status" value="1"/>
</dbReference>
<dbReference type="GO" id="GO:0042026">
    <property type="term" value="P:protein refolding"/>
    <property type="evidence" value="ECO:0007669"/>
    <property type="project" value="TreeGrafter"/>
</dbReference>
<dbReference type="EMBL" id="CAJNDS010001458">
    <property type="protein sequence ID" value="CAE7260991.1"/>
    <property type="molecule type" value="Genomic_DNA"/>
</dbReference>
<dbReference type="CDD" id="cd06257">
    <property type="entry name" value="DnaJ"/>
    <property type="match status" value="1"/>
</dbReference>
<accession>A0A812MEG4</accession>
<organism evidence="3 4">
    <name type="scientific">Symbiodinium natans</name>
    <dbReference type="NCBI Taxonomy" id="878477"/>
    <lineage>
        <taxon>Eukaryota</taxon>
        <taxon>Sar</taxon>
        <taxon>Alveolata</taxon>
        <taxon>Dinophyceae</taxon>
        <taxon>Suessiales</taxon>
        <taxon>Symbiodiniaceae</taxon>
        <taxon>Symbiodinium</taxon>
    </lineage>
</organism>
<dbReference type="InterPro" id="IPR036869">
    <property type="entry name" value="J_dom_sf"/>
</dbReference>
<dbReference type="GO" id="GO:0051082">
    <property type="term" value="F:unfolded protein binding"/>
    <property type="evidence" value="ECO:0007669"/>
    <property type="project" value="TreeGrafter"/>
</dbReference>
<feature type="domain" description="J" evidence="2">
    <location>
        <begin position="25"/>
        <end position="101"/>
    </location>
</feature>
<gene>
    <name evidence="3" type="primary">dnaJ</name>
    <name evidence="3" type="ORF">SNAT2548_LOCUS13653</name>
</gene>
<evidence type="ECO:0000313" key="3">
    <source>
        <dbReference type="EMBL" id="CAE7260991.1"/>
    </source>
</evidence>
<dbReference type="Proteomes" id="UP000604046">
    <property type="component" value="Unassembled WGS sequence"/>
</dbReference>
<dbReference type="InterPro" id="IPR001623">
    <property type="entry name" value="DnaJ_domain"/>
</dbReference>
<keyword evidence="1" id="KW-0812">Transmembrane</keyword>
<reference evidence="3" key="1">
    <citation type="submission" date="2021-02" db="EMBL/GenBank/DDBJ databases">
        <authorList>
            <person name="Dougan E. K."/>
            <person name="Rhodes N."/>
            <person name="Thang M."/>
            <person name="Chan C."/>
        </authorList>
    </citation>
    <scope>NUCLEOTIDE SEQUENCE</scope>
</reference>